<dbReference type="GO" id="GO:0008312">
    <property type="term" value="F:7S RNA binding"/>
    <property type="evidence" value="ECO:0007669"/>
    <property type="project" value="InterPro"/>
</dbReference>
<dbReference type="Proteomes" id="UP001153365">
    <property type="component" value="Unassembled WGS sequence"/>
</dbReference>
<gene>
    <name evidence="11" type="ORF">PPACK8108_LOCUS23034</name>
</gene>
<dbReference type="PANTHER" id="PTHR12834:SF12">
    <property type="entry name" value="SIGNAL RECOGNITION PARTICLE 9 KDA PROTEIN"/>
    <property type="match status" value="1"/>
</dbReference>
<evidence type="ECO:0000256" key="5">
    <source>
        <dbReference type="ARBA" id="ARBA00022884"/>
    </source>
</evidence>
<dbReference type="GO" id="GO:0005786">
    <property type="term" value="C:signal recognition particle, endoplasmic reticulum targeting"/>
    <property type="evidence" value="ECO:0007669"/>
    <property type="project" value="UniProtKB-KW"/>
</dbReference>
<comment type="function">
    <text evidence="8">Component of the signal recognition particle (SRP) complex, a ribonucleoprotein complex that mediates the cotranslational targeting of secretory and membrane proteins to the endoplasmic reticulum (ER). SRP9 together with SRP14 and the Alu portion of the SRP RNA, constitutes the elongation arrest domain of SRP. The complex of SRP9 and SRP14 is required for SRP RNA binding.</text>
</comment>
<dbReference type="Pfam" id="PF05486">
    <property type="entry name" value="SRP9-21"/>
    <property type="match status" value="1"/>
</dbReference>
<evidence type="ECO:0000256" key="6">
    <source>
        <dbReference type="ARBA" id="ARBA00023135"/>
    </source>
</evidence>
<reference evidence="11" key="1">
    <citation type="submission" date="2022-06" db="EMBL/GenBank/DDBJ databases">
        <authorList>
            <consortium name="SYNGENTA / RWTH Aachen University"/>
        </authorList>
    </citation>
    <scope>NUCLEOTIDE SEQUENCE</scope>
</reference>
<dbReference type="InterPro" id="IPR039914">
    <property type="entry name" value="SRP9-like"/>
</dbReference>
<comment type="caution">
    <text evidence="11">The sequence shown here is derived from an EMBL/GenBank/DDBJ whole genome shotgun (WGS) entry which is preliminary data.</text>
</comment>
<evidence type="ECO:0000256" key="3">
    <source>
        <dbReference type="ARBA" id="ARBA00020414"/>
    </source>
</evidence>
<dbReference type="AlphaFoldDB" id="A0AAV0BP23"/>
<keyword evidence="7" id="KW-0687">Ribonucleoprotein</keyword>
<accession>A0AAV0BP23</accession>
<protein>
    <recommendedName>
        <fullName evidence="3">Signal recognition particle 9 kDa protein</fullName>
    </recommendedName>
</protein>
<evidence type="ECO:0000313" key="12">
    <source>
        <dbReference type="Proteomes" id="UP001153365"/>
    </source>
</evidence>
<evidence type="ECO:0000256" key="4">
    <source>
        <dbReference type="ARBA" id="ARBA00022490"/>
    </source>
</evidence>
<dbReference type="PANTHER" id="PTHR12834">
    <property type="entry name" value="SIGNAL RECOGNITION PARTICLE 9 KDA PROTEIN"/>
    <property type="match status" value="1"/>
</dbReference>
<dbReference type="InterPro" id="IPR039432">
    <property type="entry name" value="SRP9_dom"/>
</dbReference>
<dbReference type="GO" id="GO:0045900">
    <property type="term" value="P:negative regulation of translational elongation"/>
    <property type="evidence" value="ECO:0007669"/>
    <property type="project" value="InterPro"/>
</dbReference>
<dbReference type="PIRSF" id="PIRSF017029">
    <property type="entry name" value="Signal_recog_particle_SRP9"/>
    <property type="match status" value="1"/>
</dbReference>
<keyword evidence="4" id="KW-0963">Cytoplasm</keyword>
<evidence type="ECO:0000256" key="9">
    <source>
        <dbReference type="SAM" id="MobiDB-lite"/>
    </source>
</evidence>
<feature type="region of interest" description="Disordered" evidence="9">
    <location>
        <begin position="75"/>
        <end position="94"/>
    </location>
</feature>
<dbReference type="InterPro" id="IPR008832">
    <property type="entry name" value="SRP9"/>
</dbReference>
<evidence type="ECO:0000259" key="10">
    <source>
        <dbReference type="Pfam" id="PF05486"/>
    </source>
</evidence>
<organism evidence="11 12">
    <name type="scientific">Phakopsora pachyrhizi</name>
    <name type="common">Asian soybean rust disease fungus</name>
    <dbReference type="NCBI Taxonomy" id="170000"/>
    <lineage>
        <taxon>Eukaryota</taxon>
        <taxon>Fungi</taxon>
        <taxon>Dikarya</taxon>
        <taxon>Basidiomycota</taxon>
        <taxon>Pucciniomycotina</taxon>
        <taxon>Pucciniomycetes</taxon>
        <taxon>Pucciniales</taxon>
        <taxon>Phakopsoraceae</taxon>
        <taxon>Phakopsora</taxon>
    </lineage>
</organism>
<evidence type="ECO:0000256" key="8">
    <source>
        <dbReference type="ARBA" id="ARBA00045462"/>
    </source>
</evidence>
<comment type="similarity">
    <text evidence="2">Belongs to the SRP9 family.</text>
</comment>
<evidence type="ECO:0000256" key="2">
    <source>
        <dbReference type="ARBA" id="ARBA00009193"/>
    </source>
</evidence>
<proteinExistence type="inferred from homology"/>
<dbReference type="SUPFAM" id="SSF54762">
    <property type="entry name" value="Signal recognition particle alu RNA binding heterodimer, SRP9/14"/>
    <property type="match status" value="1"/>
</dbReference>
<dbReference type="GO" id="GO:0006614">
    <property type="term" value="P:SRP-dependent cotranslational protein targeting to membrane"/>
    <property type="evidence" value="ECO:0007669"/>
    <property type="project" value="InterPro"/>
</dbReference>
<dbReference type="InterPro" id="IPR009018">
    <property type="entry name" value="Signal_recog_particle_SRP9/14"/>
</dbReference>
<comment type="subcellular location">
    <subcellularLocation>
        <location evidence="1">Cytoplasm</location>
    </subcellularLocation>
</comment>
<dbReference type="Gene3D" id="3.30.720.10">
    <property type="entry name" value="Signal recognition particle alu RNA binding heterodimer, srp9/1"/>
    <property type="match status" value="1"/>
</dbReference>
<keyword evidence="6" id="KW-0733">Signal recognition particle</keyword>
<evidence type="ECO:0000256" key="7">
    <source>
        <dbReference type="ARBA" id="ARBA00023274"/>
    </source>
</evidence>
<keyword evidence="12" id="KW-1185">Reference proteome</keyword>
<name>A0AAV0BP23_PHAPC</name>
<evidence type="ECO:0000256" key="1">
    <source>
        <dbReference type="ARBA" id="ARBA00004496"/>
    </source>
</evidence>
<dbReference type="FunFam" id="3.30.720.10:FF:000008">
    <property type="entry name" value="Unplaced genomic scaffold supercont1.11, whole genome shotgun sequence"/>
    <property type="match status" value="1"/>
</dbReference>
<evidence type="ECO:0000313" key="11">
    <source>
        <dbReference type="EMBL" id="CAH7688121.1"/>
    </source>
</evidence>
<dbReference type="EMBL" id="CALTRL010005954">
    <property type="protein sequence ID" value="CAH7688121.1"/>
    <property type="molecule type" value="Genomic_DNA"/>
</dbReference>
<keyword evidence="5" id="KW-0694">RNA-binding</keyword>
<feature type="non-terminal residue" evidence="11">
    <location>
        <position position="94"/>
    </location>
</feature>
<feature type="domain" description="SRP9" evidence="10">
    <location>
        <begin position="5"/>
        <end position="68"/>
    </location>
</feature>
<sequence>MVYLRSWDSFVMESIKLYQSDPQKTRYCFRWRQDLGLLVLKVTDDRKCLKFKTRSAVYLNRFDQFNRTMIQKIQNRNQVQQSADSQTTGGNKDK</sequence>